<dbReference type="InterPro" id="IPR046537">
    <property type="entry name" value="DUF6602"/>
</dbReference>
<dbReference type="Proteomes" id="UP000321577">
    <property type="component" value="Unassembled WGS sequence"/>
</dbReference>
<dbReference type="CDD" id="cd21173">
    <property type="entry name" value="NucC-like"/>
    <property type="match status" value="1"/>
</dbReference>
<protein>
    <recommendedName>
        <fullName evidence="1">DUF6602 domain-containing protein</fullName>
    </recommendedName>
</protein>
<evidence type="ECO:0000313" key="2">
    <source>
        <dbReference type="EMBL" id="GEP45872.1"/>
    </source>
</evidence>
<evidence type="ECO:0000259" key="1">
    <source>
        <dbReference type="Pfam" id="PF20247"/>
    </source>
</evidence>
<dbReference type="OrthoDB" id="1494246at2"/>
<dbReference type="Pfam" id="PF20247">
    <property type="entry name" value="DUF6602"/>
    <property type="match status" value="1"/>
</dbReference>
<accession>A0A512MGK2</accession>
<proteinExistence type="predicted"/>
<dbReference type="EMBL" id="BKAG01000061">
    <property type="protein sequence ID" value="GEP45872.1"/>
    <property type="molecule type" value="Genomic_DNA"/>
</dbReference>
<comment type="caution">
    <text evidence="2">The sequence shown here is derived from an EMBL/GenBank/DDBJ whole genome shotgun (WGS) entry which is preliminary data.</text>
</comment>
<sequence length="284" mass="31009">MLKNHMARIEDLLLAQSRIAANTGHNLHKGTPREAFVRGFLEEHLSERVAIGTGEIIDANSKPGEKRNQIDIVVYRRDFPKLSFGGGVNGFLAESVVATIEVKSVLDIPAMKQSIETAHRIKGLTRNLVTTFKAGYQPPSILSFVVAYDGPASMNTVRAWLPDIHNELGIDDPRMPPNLAQRTSVPSPSIDGVIRLGCGVVYFDNCPSGFINEDGDGFRASHPYLNWVTVNMAEGSLLWFFLILSQAVSGVSASWLDPAPYVANFRSDDISLGSGSWEASLRDG</sequence>
<keyword evidence="3" id="KW-1185">Reference proteome</keyword>
<reference evidence="2 3" key="1">
    <citation type="submission" date="2019-07" db="EMBL/GenBank/DDBJ databases">
        <title>Whole genome shotgun sequence of Brevifollis gellanilyticus NBRC 108608.</title>
        <authorList>
            <person name="Hosoyama A."/>
            <person name="Uohara A."/>
            <person name="Ohji S."/>
            <person name="Ichikawa N."/>
        </authorList>
    </citation>
    <scope>NUCLEOTIDE SEQUENCE [LARGE SCALE GENOMIC DNA]</scope>
    <source>
        <strain evidence="2 3">NBRC 108608</strain>
    </source>
</reference>
<gene>
    <name evidence="2" type="ORF">BGE01nite_51630</name>
</gene>
<dbReference type="AlphaFoldDB" id="A0A512MGK2"/>
<evidence type="ECO:0000313" key="3">
    <source>
        <dbReference type="Proteomes" id="UP000321577"/>
    </source>
</evidence>
<dbReference type="RefSeq" id="WP_146855223.1">
    <property type="nucleotide sequence ID" value="NZ_BKAG01000061.1"/>
</dbReference>
<organism evidence="2 3">
    <name type="scientific">Brevifollis gellanilyticus</name>
    <dbReference type="NCBI Taxonomy" id="748831"/>
    <lineage>
        <taxon>Bacteria</taxon>
        <taxon>Pseudomonadati</taxon>
        <taxon>Verrucomicrobiota</taxon>
        <taxon>Verrucomicrobiia</taxon>
        <taxon>Verrucomicrobiales</taxon>
        <taxon>Verrucomicrobiaceae</taxon>
    </lineage>
</organism>
<feature type="domain" description="DUF6602" evidence="1">
    <location>
        <begin position="18"/>
        <end position="124"/>
    </location>
</feature>
<name>A0A512MGK2_9BACT</name>